<evidence type="ECO:0000256" key="1">
    <source>
        <dbReference type="ARBA" id="ARBA00005594"/>
    </source>
</evidence>
<dbReference type="EC" id="6.1.1.2" evidence="8"/>
<feature type="binding site" evidence="8">
    <location>
        <begin position="20"/>
        <end position="21"/>
    </location>
    <ligand>
        <name>ATP</name>
        <dbReference type="ChEBI" id="CHEBI:30616"/>
    </ligand>
</feature>
<dbReference type="GO" id="GO:0006436">
    <property type="term" value="P:tryptophanyl-tRNA aminoacylation"/>
    <property type="evidence" value="ECO:0007669"/>
    <property type="project" value="UniProtKB-UniRule"/>
</dbReference>
<dbReference type="PANTHER" id="PTHR43766">
    <property type="entry name" value="TRYPTOPHAN--TRNA LIGASE, MITOCHONDRIAL"/>
    <property type="match status" value="1"/>
</dbReference>
<dbReference type="Gene3D" id="3.40.50.620">
    <property type="entry name" value="HUPs"/>
    <property type="match status" value="1"/>
</dbReference>
<protein>
    <recommendedName>
        <fullName evidence="8">Tryptophan--tRNA ligase</fullName>
        <ecNumber evidence="8">6.1.1.2</ecNumber>
    </recommendedName>
    <alternativeName>
        <fullName evidence="8">Tryptophanyl-tRNA synthetase</fullName>
        <shortName evidence="8">TrpRS</shortName>
    </alternativeName>
</protein>
<dbReference type="SUPFAM" id="SSF52374">
    <property type="entry name" value="Nucleotidylyl transferase"/>
    <property type="match status" value="1"/>
</dbReference>
<dbReference type="HAMAP" id="MF_00140_B">
    <property type="entry name" value="Trp_tRNA_synth_B"/>
    <property type="match status" value="1"/>
</dbReference>
<dbReference type="AlphaFoldDB" id="A0A0G0Z2A3"/>
<dbReference type="CDD" id="cd00806">
    <property type="entry name" value="TrpRS_core"/>
    <property type="match status" value="1"/>
</dbReference>
<dbReference type="InterPro" id="IPR002306">
    <property type="entry name" value="Trp-tRNA-ligase"/>
</dbReference>
<feature type="binding site" evidence="8">
    <location>
        <begin position="198"/>
        <end position="202"/>
    </location>
    <ligand>
        <name>ATP</name>
        <dbReference type="ChEBI" id="CHEBI:30616"/>
    </ligand>
</feature>
<dbReference type="InterPro" id="IPR014729">
    <property type="entry name" value="Rossmann-like_a/b/a_fold"/>
</dbReference>
<feature type="short sequence motif" description="'KMSKS' region" evidence="8">
    <location>
        <begin position="198"/>
        <end position="202"/>
    </location>
</feature>
<comment type="catalytic activity">
    <reaction evidence="7 8">
        <text>tRNA(Trp) + L-tryptophan + ATP = L-tryptophyl-tRNA(Trp) + AMP + diphosphate + H(+)</text>
        <dbReference type="Rhea" id="RHEA:24080"/>
        <dbReference type="Rhea" id="RHEA-COMP:9671"/>
        <dbReference type="Rhea" id="RHEA-COMP:9705"/>
        <dbReference type="ChEBI" id="CHEBI:15378"/>
        <dbReference type="ChEBI" id="CHEBI:30616"/>
        <dbReference type="ChEBI" id="CHEBI:33019"/>
        <dbReference type="ChEBI" id="CHEBI:57912"/>
        <dbReference type="ChEBI" id="CHEBI:78442"/>
        <dbReference type="ChEBI" id="CHEBI:78535"/>
        <dbReference type="ChEBI" id="CHEBI:456215"/>
        <dbReference type="EC" id="6.1.1.2"/>
    </reaction>
</comment>
<evidence type="ECO:0000256" key="4">
    <source>
        <dbReference type="ARBA" id="ARBA00022840"/>
    </source>
</evidence>
<evidence type="ECO:0000256" key="3">
    <source>
        <dbReference type="ARBA" id="ARBA00022741"/>
    </source>
</evidence>
<evidence type="ECO:0000313" key="11">
    <source>
        <dbReference type="Proteomes" id="UP000033854"/>
    </source>
</evidence>
<feature type="binding site" evidence="8">
    <location>
        <begin position="150"/>
        <end position="152"/>
    </location>
    <ligand>
        <name>ATP</name>
        <dbReference type="ChEBI" id="CHEBI:30616"/>
    </ligand>
</feature>
<proteinExistence type="inferred from homology"/>
<dbReference type="InterPro" id="IPR024109">
    <property type="entry name" value="Trp-tRNA-ligase_bac-type"/>
</dbReference>
<reference evidence="10 11" key="1">
    <citation type="journal article" date="2015" name="Nature">
        <title>rRNA introns, odd ribosomes, and small enigmatic genomes across a large radiation of phyla.</title>
        <authorList>
            <person name="Brown C.T."/>
            <person name="Hug L.A."/>
            <person name="Thomas B.C."/>
            <person name="Sharon I."/>
            <person name="Castelle C.J."/>
            <person name="Singh A."/>
            <person name="Wilkins M.J."/>
            <person name="Williams K.H."/>
            <person name="Banfield J.F."/>
        </authorList>
    </citation>
    <scope>NUCLEOTIDE SEQUENCE [LARGE SCALE GENOMIC DNA]</scope>
</reference>
<comment type="caution">
    <text evidence="8">Lacks conserved residue(s) required for the propagation of feature annotation.</text>
</comment>
<dbReference type="Proteomes" id="UP000033854">
    <property type="component" value="Unassembled WGS sequence"/>
</dbReference>
<accession>A0A0G0Z2A3</accession>
<sequence length="333" mass="37683">MENKRVVSGINPSGSSLHIGNYFGAIKHQIGLQEKMETYYFVADLHALTTVKDKETLQENIKNVVLDYLALGLNPDRCVFFRQSDVPQHSQMAVVLGNYVTYSHMKRMHAFKDKLQKGENEESINMGLFNYPILMAADILLYKPDGVPVGEDQRQHVEIARDIADSFNKAYKKEVLVLPEPMISTETGKIIGTDGTRKMSKSLGNVIEIFADEEIIKKQIMGCFTDPNRLKATDPGTVEGNPVFVFHDLFNEDKAEVEDLKNRYREGRVGDVEVKEKLFAAHQRYFEAAKKKREELTRNPELVQKILRDGANKAIKLASATINEVYETVGIVN</sequence>
<dbReference type="GO" id="GO:0005829">
    <property type="term" value="C:cytosol"/>
    <property type="evidence" value="ECO:0007669"/>
    <property type="project" value="TreeGrafter"/>
</dbReference>
<organism evidence="10 11">
    <name type="scientific">Candidatus Collierbacteria bacterium GW2011_GWA2_42_17</name>
    <dbReference type="NCBI Taxonomy" id="1618378"/>
    <lineage>
        <taxon>Bacteria</taxon>
        <taxon>Candidatus Collieribacteriota</taxon>
    </lineage>
</organism>
<dbReference type="InterPro" id="IPR002305">
    <property type="entry name" value="aa-tRNA-synth_Ic"/>
</dbReference>
<dbReference type="InterPro" id="IPR050203">
    <property type="entry name" value="Trp-tRNA_synthetase"/>
</dbReference>
<evidence type="ECO:0000313" key="10">
    <source>
        <dbReference type="EMBL" id="KKS42904.1"/>
    </source>
</evidence>
<keyword evidence="4 8" id="KW-0067">ATP-binding</keyword>
<evidence type="ECO:0000256" key="2">
    <source>
        <dbReference type="ARBA" id="ARBA00022598"/>
    </source>
</evidence>
<keyword evidence="6 8" id="KW-0030">Aminoacyl-tRNA synthetase</keyword>
<keyword evidence="3 8" id="KW-0547">Nucleotide-binding</keyword>
<dbReference type="Pfam" id="PF00579">
    <property type="entry name" value="tRNA-synt_1b"/>
    <property type="match status" value="1"/>
</dbReference>
<dbReference type="GO" id="GO:0005524">
    <property type="term" value="F:ATP binding"/>
    <property type="evidence" value="ECO:0007669"/>
    <property type="project" value="UniProtKB-UniRule"/>
</dbReference>
<dbReference type="PATRIC" id="fig|1618378.3.peg.514"/>
<dbReference type="EMBL" id="LCDA01000004">
    <property type="protein sequence ID" value="KKS42904.1"/>
    <property type="molecule type" value="Genomic_DNA"/>
</dbReference>
<dbReference type="Gene3D" id="1.10.240.10">
    <property type="entry name" value="Tyrosyl-Transfer RNA Synthetase"/>
    <property type="match status" value="1"/>
</dbReference>
<evidence type="ECO:0000256" key="8">
    <source>
        <dbReference type="HAMAP-Rule" id="MF_00140"/>
    </source>
</evidence>
<dbReference type="FunFam" id="1.10.240.10:FF:000005">
    <property type="entry name" value="Tryptophan--tRNA ligase"/>
    <property type="match status" value="1"/>
</dbReference>
<evidence type="ECO:0000256" key="9">
    <source>
        <dbReference type="RuleBase" id="RU363036"/>
    </source>
</evidence>
<keyword evidence="5 8" id="KW-0648">Protein biosynthesis</keyword>
<dbReference type="NCBIfam" id="TIGR00233">
    <property type="entry name" value="trpS"/>
    <property type="match status" value="1"/>
</dbReference>
<dbReference type="GO" id="GO:0004830">
    <property type="term" value="F:tryptophan-tRNA ligase activity"/>
    <property type="evidence" value="ECO:0007669"/>
    <property type="project" value="UniProtKB-UniRule"/>
</dbReference>
<evidence type="ECO:0000256" key="6">
    <source>
        <dbReference type="ARBA" id="ARBA00023146"/>
    </source>
</evidence>
<comment type="subcellular location">
    <subcellularLocation>
        <location evidence="8">Cytoplasm</location>
    </subcellularLocation>
</comment>
<keyword evidence="2 8" id="KW-0436">Ligase</keyword>
<dbReference type="PANTHER" id="PTHR43766:SF1">
    <property type="entry name" value="TRYPTOPHAN--TRNA LIGASE, MITOCHONDRIAL"/>
    <property type="match status" value="1"/>
</dbReference>
<dbReference type="PRINTS" id="PR01039">
    <property type="entry name" value="TRNASYNTHTRP"/>
</dbReference>
<comment type="function">
    <text evidence="8">Catalyzes the attachment of tryptophan to tRNA(Trp).</text>
</comment>
<feature type="binding site" evidence="8">
    <location>
        <position position="190"/>
    </location>
    <ligand>
        <name>ATP</name>
        <dbReference type="ChEBI" id="CHEBI:30616"/>
    </ligand>
</feature>
<comment type="subunit">
    <text evidence="8">Homodimer.</text>
</comment>
<evidence type="ECO:0000256" key="5">
    <source>
        <dbReference type="ARBA" id="ARBA00022917"/>
    </source>
</evidence>
<evidence type="ECO:0000256" key="7">
    <source>
        <dbReference type="ARBA" id="ARBA00049929"/>
    </source>
</evidence>
<comment type="similarity">
    <text evidence="1 8 9">Belongs to the class-I aminoacyl-tRNA synthetase family.</text>
</comment>
<comment type="caution">
    <text evidence="10">The sequence shown here is derived from an EMBL/GenBank/DDBJ whole genome shotgun (WGS) entry which is preliminary data.</text>
</comment>
<name>A0A0G0Z2A3_9BACT</name>
<keyword evidence="8" id="KW-0963">Cytoplasm</keyword>
<feature type="binding site" evidence="8">
    <location>
        <position position="138"/>
    </location>
    <ligand>
        <name>L-tryptophan</name>
        <dbReference type="ChEBI" id="CHEBI:57912"/>
    </ligand>
</feature>
<gene>
    <name evidence="8" type="primary">trpS</name>
    <name evidence="10" type="ORF">UV06_C0004G0039</name>
</gene>